<gene>
    <name evidence="2" type="ORF">PQJ73_01845</name>
</gene>
<comment type="caution">
    <text evidence="2">The sequence shown here is derived from an EMBL/GenBank/DDBJ whole genome shotgun (WGS) entry which is preliminary data.</text>
</comment>
<reference evidence="2" key="1">
    <citation type="journal article" date="2023" name="Microbiol Resour">
        <title>Genome Sequences of Rhodoplanes serenus and Two Thermotolerant Strains, Rhodoplanes tepidamans and 'Rhodoplanes cryptolactis,' Further Refine the Genus.</title>
        <authorList>
            <person name="Rayyan A.A."/>
            <person name="Kyndt J.A."/>
        </authorList>
    </citation>
    <scope>NUCLEOTIDE SEQUENCE</scope>
    <source>
        <strain evidence="2">DSM 9987</strain>
    </source>
</reference>
<dbReference type="PANTHER" id="PTHR46401:SF9">
    <property type="entry name" value="MANNOSYLTRANSFERASE A"/>
    <property type="match status" value="1"/>
</dbReference>
<proteinExistence type="predicted"/>
<dbReference type="RefSeq" id="WP_272775265.1">
    <property type="nucleotide sequence ID" value="NZ_JAQQLI010000002.1"/>
</dbReference>
<protein>
    <submittedName>
        <fullName evidence="2">Glycosyltransferase family 1 protein</fullName>
    </submittedName>
</protein>
<name>A0ABT5J520_RHOTP</name>
<dbReference type="EMBL" id="JAQQLI010000002">
    <property type="protein sequence ID" value="MDC7784414.1"/>
    <property type="molecule type" value="Genomic_DNA"/>
</dbReference>
<dbReference type="Gene3D" id="3.40.50.2000">
    <property type="entry name" value="Glycogen Phosphorylase B"/>
    <property type="match status" value="1"/>
</dbReference>
<sequence length="488" mass="54771">MTVWYDVSDLVDWPLQHLTGIQRTVVGILSELRHVRPDVRLFRYDPASRTIAEVGLEQLPEVVRVCLLPVANDRAGPGPARRPVPLGLVAPAAAAAPKRRLNWWQRTVVAATPDDIRTAWRHVRLSVRGLVRTLRTRRWRGAAASAPQEPTLARAGPPVVADLFRRDDVVLSGTAGWGLDGYGETIAASKRVHGFRCVSIVYDLIPTLFPQWTPNHAMAALITRWVRRQIRNADLLLTISEFQRREITRYIRRENLPARPVEVIRLGDDPLRPKVATPAATPAATSTAASSPLPRVVPKRPFVLCVSTLEIRKNHVCLYHVWRRLAEARGDECPELLLIGTRYVLMDDLLHQMRHDTTVNTRITMLTSVPDEELAWYYANCLFTIYPSLYEGWGLPVSESLRLGKYCIASGASSIPEAGGDLVDYFDPVDVAECHRLVVRALDDRGYVAAREAAIRAGYVPWSWRRTAEQVDRAIRSLDEGQPLVRSA</sequence>
<dbReference type="CDD" id="cd03809">
    <property type="entry name" value="GT4_MtfB-like"/>
    <property type="match status" value="1"/>
</dbReference>
<dbReference type="Pfam" id="PF00534">
    <property type="entry name" value="Glycos_transf_1"/>
    <property type="match status" value="1"/>
</dbReference>
<dbReference type="Proteomes" id="UP001165652">
    <property type="component" value="Unassembled WGS sequence"/>
</dbReference>
<feature type="domain" description="Glycosyl transferase family 1" evidence="1">
    <location>
        <begin position="298"/>
        <end position="456"/>
    </location>
</feature>
<dbReference type="SUPFAM" id="SSF53756">
    <property type="entry name" value="UDP-Glycosyltransferase/glycogen phosphorylase"/>
    <property type="match status" value="1"/>
</dbReference>
<organism evidence="2 3">
    <name type="scientific">Rhodoplanes tepidamans</name>
    <name type="common">Rhodoplanes cryptolactis</name>
    <dbReference type="NCBI Taxonomy" id="200616"/>
    <lineage>
        <taxon>Bacteria</taxon>
        <taxon>Pseudomonadati</taxon>
        <taxon>Pseudomonadota</taxon>
        <taxon>Alphaproteobacteria</taxon>
        <taxon>Hyphomicrobiales</taxon>
        <taxon>Nitrobacteraceae</taxon>
        <taxon>Rhodoplanes</taxon>
    </lineage>
</organism>
<evidence type="ECO:0000313" key="2">
    <source>
        <dbReference type="EMBL" id="MDC7784414.1"/>
    </source>
</evidence>
<keyword evidence="3" id="KW-1185">Reference proteome</keyword>
<evidence type="ECO:0000259" key="1">
    <source>
        <dbReference type="Pfam" id="PF00534"/>
    </source>
</evidence>
<evidence type="ECO:0000313" key="3">
    <source>
        <dbReference type="Proteomes" id="UP001165652"/>
    </source>
</evidence>
<reference evidence="2" key="2">
    <citation type="submission" date="2023-02" db="EMBL/GenBank/DDBJ databases">
        <authorList>
            <person name="Rayyan A."/>
            <person name="Meyer T."/>
            <person name="Kyndt J.A."/>
        </authorList>
    </citation>
    <scope>NUCLEOTIDE SEQUENCE</scope>
    <source>
        <strain evidence="2">DSM 9987</strain>
    </source>
</reference>
<dbReference type="InterPro" id="IPR001296">
    <property type="entry name" value="Glyco_trans_1"/>
</dbReference>
<accession>A0ABT5J520</accession>
<dbReference type="PANTHER" id="PTHR46401">
    <property type="entry name" value="GLYCOSYLTRANSFERASE WBBK-RELATED"/>
    <property type="match status" value="1"/>
</dbReference>